<evidence type="ECO:0000313" key="15">
    <source>
        <dbReference type="Proteomes" id="UP000319731"/>
    </source>
</evidence>
<feature type="region of interest" description="Disordered" evidence="10">
    <location>
        <begin position="178"/>
        <end position="208"/>
    </location>
</feature>
<keyword evidence="3" id="KW-0547">Nucleotide-binding</keyword>
<dbReference type="GO" id="GO:0016787">
    <property type="term" value="F:hydrolase activity"/>
    <property type="evidence" value="ECO:0007669"/>
    <property type="project" value="UniProtKB-KW"/>
</dbReference>
<evidence type="ECO:0000256" key="1">
    <source>
        <dbReference type="ARBA" id="ARBA00007025"/>
    </source>
</evidence>
<dbReference type="InterPro" id="IPR027417">
    <property type="entry name" value="P-loop_NTPase"/>
</dbReference>
<dbReference type="PANTHER" id="PTHR45626:SF22">
    <property type="entry name" value="DNA REPAIR PROTEIN RAD5"/>
    <property type="match status" value="1"/>
</dbReference>
<dbReference type="Pfam" id="PF00271">
    <property type="entry name" value="Helicase_C"/>
    <property type="match status" value="1"/>
</dbReference>
<dbReference type="InterPro" id="IPR014001">
    <property type="entry name" value="Helicase_ATP-bd"/>
</dbReference>
<proteinExistence type="inferred from homology"/>
<dbReference type="Gene3D" id="3.30.40.10">
    <property type="entry name" value="Zinc/RING finger domain, C3HC4 (zinc finger)"/>
    <property type="match status" value="1"/>
</dbReference>
<dbReference type="GO" id="GO:0008270">
    <property type="term" value="F:zinc ion binding"/>
    <property type="evidence" value="ECO:0007669"/>
    <property type="project" value="UniProtKB-KW"/>
</dbReference>
<protein>
    <recommendedName>
        <fullName evidence="16">DNA repair protein RAD5</fullName>
    </recommendedName>
</protein>
<feature type="domain" description="Helicase ATP-binding" evidence="12">
    <location>
        <begin position="429"/>
        <end position="625"/>
    </location>
</feature>
<feature type="region of interest" description="Disordered" evidence="10">
    <location>
        <begin position="1"/>
        <end position="22"/>
    </location>
</feature>
<dbReference type="Pfam" id="PF00097">
    <property type="entry name" value="zf-C3HC4"/>
    <property type="match status" value="1"/>
</dbReference>
<feature type="domain" description="Helicase C-terminal" evidence="13">
    <location>
        <begin position="904"/>
        <end position="1069"/>
    </location>
</feature>
<dbReference type="GO" id="GO:0004386">
    <property type="term" value="F:helicase activity"/>
    <property type="evidence" value="ECO:0007669"/>
    <property type="project" value="UniProtKB-KW"/>
</dbReference>
<feature type="compositionally biased region" description="Acidic residues" evidence="10">
    <location>
        <begin position="1"/>
        <end position="12"/>
    </location>
</feature>
<evidence type="ECO:0000259" key="13">
    <source>
        <dbReference type="PROSITE" id="PS51194"/>
    </source>
</evidence>
<name>A0A507C9L2_9FUNG</name>
<keyword evidence="2" id="KW-0479">Metal-binding</keyword>
<evidence type="ECO:0000256" key="6">
    <source>
        <dbReference type="ARBA" id="ARBA00022806"/>
    </source>
</evidence>
<sequence length="1073" mass="119651">MVSDPLDEDYTPEPDTKMSKRARIILDEDDIDRVSDSDDTSSVNVPDEPIDVDAISAISTLREFCGVDAKSDTVLNELLRKYDGDIQRCAAAFFDLPVSGRTGAASTLERCSKRVKLDCVEPDVSMVVDVNELDLIEFPVFIGEIVIPVLSTVKSYPNTIVSFADVVEFERPKPALTLPKTSTKKLGKSSTNSSSGGGSSSAGRPTTVKAQNTIVRVNKIERPGVRREVGKIASDQSWASNITKLLDNGLATFTASIVDVPNKLETFTQFYVSARVSLTRRAFETATLGDTEEDEKRVKDRKIALTWVFAQIGLVPAADVPSENDDATSTAIKDEDLRAEVTVNDLTNIYKQAQKYDRPQSECEPADGFQVELRPYQKEALAVMMEMEADGKDQKGTSPLSPLWRRFVFPGTDQVFYMNPYTGELSIKFVPMERTRGGILADEQGLGKTIETLALIHTNPKLPSLKSSSGSTAGSSSSLGRSVKEIRSTLIVCPLSVLAQWRQEALKCLRTDPSVPASSIVEEYYGSNRTLNDKKMFRRGDKGPPVVITTYGVVGSEFEKEGSPLFSTTWYRIVLDEAHFIKEQNTRQSKACCGLLAERRWALTGTPIQNKLEDLYSLINFLKLPPWDNFSFWRSFISLPFEKKDVRALEVVTAILQPIFLRRTKDQKSADGSSIVKLPPKNIEVVYLDFSKDEQIIYDSLLKDSKRRLNDGNGRYTYAHVFEMILRLRQMCDHPFLVAAFAKTTLETIGMEDLVLQYCQTGTESTAYMESVMKELQQQAIVDTECVICMDTIVAATIIPSCLHTACRDCLFDYMERCEAQGKPTECPTCRKPCSEKELLSVLRKTTKAITMPGSSKHANNSNSDDDLEDDDDDEKTSTQKPKLQQTTVKLSFAKGVAFRPSAKIKALVSFLRATPKDDTPPIKTIVFSLFTSMLDLVEQTLDEQGIEWCRIDGSVSQKKREQVLQRFQNDGKDAPTVMLASLRAMGVGVNLTVASQVVLLDPWWNRAVEDQAMDRVHRFGQIRNVEVRRFIVRGTLEEKILAIQERKSNIAGAVTAGEDTRMTLEDLKALFD</sequence>
<organism evidence="14 15">
    <name type="scientific">Synchytrium microbalum</name>
    <dbReference type="NCBI Taxonomy" id="1806994"/>
    <lineage>
        <taxon>Eukaryota</taxon>
        <taxon>Fungi</taxon>
        <taxon>Fungi incertae sedis</taxon>
        <taxon>Chytridiomycota</taxon>
        <taxon>Chytridiomycota incertae sedis</taxon>
        <taxon>Chytridiomycetes</taxon>
        <taxon>Synchytriales</taxon>
        <taxon>Synchytriaceae</taxon>
        <taxon>Synchytrium</taxon>
    </lineage>
</organism>
<dbReference type="InterPro" id="IPR013083">
    <property type="entry name" value="Znf_RING/FYVE/PHD"/>
</dbReference>
<evidence type="ECO:0000313" key="14">
    <source>
        <dbReference type="EMBL" id="TPX34676.1"/>
    </source>
</evidence>
<accession>A0A507C9L2</accession>
<dbReference type="InterPro" id="IPR018957">
    <property type="entry name" value="Znf_C3HC4_RING-type"/>
</dbReference>
<dbReference type="AlphaFoldDB" id="A0A507C9L2"/>
<keyword evidence="4 9" id="KW-0863">Zinc-finger</keyword>
<dbReference type="SUPFAM" id="SSF52540">
    <property type="entry name" value="P-loop containing nucleoside triphosphate hydrolases"/>
    <property type="match status" value="2"/>
</dbReference>
<evidence type="ECO:0000256" key="3">
    <source>
        <dbReference type="ARBA" id="ARBA00022741"/>
    </source>
</evidence>
<dbReference type="InterPro" id="IPR001650">
    <property type="entry name" value="Helicase_C-like"/>
</dbReference>
<evidence type="ECO:0000256" key="7">
    <source>
        <dbReference type="ARBA" id="ARBA00022833"/>
    </source>
</evidence>
<dbReference type="PROSITE" id="PS50089">
    <property type="entry name" value="ZF_RING_2"/>
    <property type="match status" value="1"/>
</dbReference>
<comment type="similarity">
    <text evidence="1">Belongs to the SNF2/RAD54 helicase family.</text>
</comment>
<dbReference type="GO" id="GO:0008094">
    <property type="term" value="F:ATP-dependent activity, acting on DNA"/>
    <property type="evidence" value="ECO:0007669"/>
    <property type="project" value="TreeGrafter"/>
</dbReference>
<dbReference type="SUPFAM" id="SSF57850">
    <property type="entry name" value="RING/U-box"/>
    <property type="match status" value="1"/>
</dbReference>
<dbReference type="OrthoDB" id="448448at2759"/>
<reference evidence="14 15" key="1">
    <citation type="journal article" date="2019" name="Sci. Rep.">
        <title>Comparative genomics of chytrid fungi reveal insights into the obligate biotrophic and pathogenic lifestyle of Synchytrium endobioticum.</title>
        <authorList>
            <person name="van de Vossenberg B.T.L.H."/>
            <person name="Warris S."/>
            <person name="Nguyen H.D.T."/>
            <person name="van Gent-Pelzer M.P.E."/>
            <person name="Joly D.L."/>
            <person name="van de Geest H.C."/>
            <person name="Bonants P.J.M."/>
            <person name="Smith D.S."/>
            <person name="Levesque C.A."/>
            <person name="van der Lee T.A.J."/>
        </authorList>
    </citation>
    <scope>NUCLEOTIDE SEQUENCE [LARGE SCALE GENOMIC DNA]</scope>
    <source>
        <strain evidence="14 15">JEL517</strain>
    </source>
</reference>
<dbReference type="GO" id="GO:0006281">
    <property type="term" value="P:DNA repair"/>
    <property type="evidence" value="ECO:0007669"/>
    <property type="project" value="TreeGrafter"/>
</dbReference>
<dbReference type="InterPro" id="IPR001841">
    <property type="entry name" value="Znf_RING"/>
</dbReference>
<dbReference type="GO" id="GO:0005634">
    <property type="term" value="C:nucleus"/>
    <property type="evidence" value="ECO:0007669"/>
    <property type="project" value="TreeGrafter"/>
</dbReference>
<keyword evidence="15" id="KW-1185">Reference proteome</keyword>
<dbReference type="GO" id="GO:0005524">
    <property type="term" value="F:ATP binding"/>
    <property type="evidence" value="ECO:0007669"/>
    <property type="project" value="UniProtKB-KW"/>
</dbReference>
<dbReference type="Gene3D" id="3.40.50.300">
    <property type="entry name" value="P-loop containing nucleotide triphosphate hydrolases"/>
    <property type="match status" value="2"/>
</dbReference>
<feature type="compositionally biased region" description="Acidic residues" evidence="10">
    <location>
        <begin position="864"/>
        <end position="875"/>
    </location>
</feature>
<dbReference type="Gene3D" id="3.40.50.10810">
    <property type="entry name" value="Tandem AAA-ATPase domain"/>
    <property type="match status" value="1"/>
</dbReference>
<dbReference type="PROSITE" id="PS51192">
    <property type="entry name" value="HELICASE_ATP_BIND_1"/>
    <property type="match status" value="1"/>
</dbReference>
<dbReference type="RefSeq" id="XP_031025354.1">
    <property type="nucleotide sequence ID" value="XM_031168692.1"/>
</dbReference>
<keyword evidence="5" id="KW-0378">Hydrolase</keyword>
<dbReference type="SMART" id="SM00184">
    <property type="entry name" value="RING"/>
    <property type="match status" value="1"/>
</dbReference>
<dbReference type="EMBL" id="QEAO01000012">
    <property type="protein sequence ID" value="TPX34676.1"/>
    <property type="molecule type" value="Genomic_DNA"/>
</dbReference>
<dbReference type="Pfam" id="PF00176">
    <property type="entry name" value="SNF2-rel_dom"/>
    <property type="match status" value="1"/>
</dbReference>
<dbReference type="SMART" id="SM00487">
    <property type="entry name" value="DEXDc"/>
    <property type="match status" value="1"/>
</dbReference>
<dbReference type="CDD" id="cd18793">
    <property type="entry name" value="SF2_C_SNF"/>
    <property type="match status" value="1"/>
</dbReference>
<evidence type="ECO:0000259" key="12">
    <source>
        <dbReference type="PROSITE" id="PS51192"/>
    </source>
</evidence>
<dbReference type="CDD" id="cd18008">
    <property type="entry name" value="DEXDc_SHPRH-like"/>
    <property type="match status" value="1"/>
</dbReference>
<keyword evidence="6" id="KW-0347">Helicase</keyword>
<evidence type="ECO:0008006" key="16">
    <source>
        <dbReference type="Google" id="ProtNLM"/>
    </source>
</evidence>
<gene>
    <name evidence="14" type="ORF">SmJEL517_g02764</name>
</gene>
<evidence type="ECO:0000256" key="2">
    <source>
        <dbReference type="ARBA" id="ARBA00022723"/>
    </source>
</evidence>
<dbReference type="Proteomes" id="UP000319731">
    <property type="component" value="Unassembled WGS sequence"/>
</dbReference>
<dbReference type="InterPro" id="IPR038718">
    <property type="entry name" value="SNF2-like_sf"/>
</dbReference>
<evidence type="ECO:0000259" key="11">
    <source>
        <dbReference type="PROSITE" id="PS50089"/>
    </source>
</evidence>
<dbReference type="PROSITE" id="PS51194">
    <property type="entry name" value="HELICASE_CTER"/>
    <property type="match status" value="1"/>
</dbReference>
<evidence type="ECO:0000256" key="10">
    <source>
        <dbReference type="SAM" id="MobiDB-lite"/>
    </source>
</evidence>
<evidence type="ECO:0000256" key="8">
    <source>
        <dbReference type="ARBA" id="ARBA00022840"/>
    </source>
</evidence>
<evidence type="ECO:0000256" key="4">
    <source>
        <dbReference type="ARBA" id="ARBA00022771"/>
    </source>
</evidence>
<dbReference type="GeneID" id="42003989"/>
<dbReference type="InterPro" id="IPR050628">
    <property type="entry name" value="SNF2_RAD54_helicase_TF"/>
</dbReference>
<dbReference type="InterPro" id="IPR049730">
    <property type="entry name" value="SNF2/RAD54-like_C"/>
</dbReference>
<evidence type="ECO:0000256" key="9">
    <source>
        <dbReference type="PROSITE-ProRule" id="PRU00175"/>
    </source>
</evidence>
<feature type="region of interest" description="Disordered" evidence="10">
    <location>
        <begin position="851"/>
        <end position="884"/>
    </location>
</feature>
<dbReference type="InterPro" id="IPR000330">
    <property type="entry name" value="SNF2_N"/>
</dbReference>
<keyword evidence="7" id="KW-0862">Zinc</keyword>
<evidence type="ECO:0000256" key="5">
    <source>
        <dbReference type="ARBA" id="ARBA00022801"/>
    </source>
</evidence>
<keyword evidence="8" id="KW-0067">ATP-binding</keyword>
<dbReference type="STRING" id="1806994.A0A507C9L2"/>
<feature type="domain" description="RING-type" evidence="11">
    <location>
        <begin position="786"/>
        <end position="831"/>
    </location>
</feature>
<dbReference type="PANTHER" id="PTHR45626">
    <property type="entry name" value="TRANSCRIPTION TERMINATION FACTOR 2-RELATED"/>
    <property type="match status" value="1"/>
</dbReference>
<dbReference type="SMART" id="SM00490">
    <property type="entry name" value="HELICc"/>
    <property type="match status" value="1"/>
</dbReference>
<comment type="caution">
    <text evidence="14">The sequence shown here is derived from an EMBL/GenBank/DDBJ whole genome shotgun (WGS) entry which is preliminary data.</text>
</comment>
<feature type="compositionally biased region" description="Polar residues" evidence="10">
    <location>
        <begin position="853"/>
        <end position="863"/>
    </location>
</feature>